<protein>
    <submittedName>
        <fullName evidence="2">Uncharacterized protein</fullName>
    </submittedName>
</protein>
<evidence type="ECO:0000313" key="3">
    <source>
        <dbReference type="Proteomes" id="UP000799777"/>
    </source>
</evidence>
<feature type="compositionally biased region" description="Polar residues" evidence="1">
    <location>
        <begin position="99"/>
        <end position="109"/>
    </location>
</feature>
<feature type="compositionally biased region" description="Basic and acidic residues" evidence="1">
    <location>
        <begin position="110"/>
        <end position="122"/>
    </location>
</feature>
<evidence type="ECO:0000313" key="2">
    <source>
        <dbReference type="EMBL" id="KAF2023819.1"/>
    </source>
</evidence>
<proteinExistence type="predicted"/>
<organism evidence="2 3">
    <name type="scientific">Setomelanomma holmii</name>
    <dbReference type="NCBI Taxonomy" id="210430"/>
    <lineage>
        <taxon>Eukaryota</taxon>
        <taxon>Fungi</taxon>
        <taxon>Dikarya</taxon>
        <taxon>Ascomycota</taxon>
        <taxon>Pezizomycotina</taxon>
        <taxon>Dothideomycetes</taxon>
        <taxon>Pleosporomycetidae</taxon>
        <taxon>Pleosporales</taxon>
        <taxon>Pleosporineae</taxon>
        <taxon>Phaeosphaeriaceae</taxon>
        <taxon>Setomelanomma</taxon>
    </lineage>
</organism>
<dbReference type="EMBL" id="ML978323">
    <property type="protein sequence ID" value="KAF2023819.1"/>
    <property type="molecule type" value="Genomic_DNA"/>
</dbReference>
<evidence type="ECO:0000256" key="1">
    <source>
        <dbReference type="SAM" id="MobiDB-lite"/>
    </source>
</evidence>
<name>A0A9P4LH43_9PLEO</name>
<dbReference type="AlphaFoldDB" id="A0A9P4LH43"/>
<reference evidence="2" key="1">
    <citation type="journal article" date="2020" name="Stud. Mycol.">
        <title>101 Dothideomycetes genomes: a test case for predicting lifestyles and emergence of pathogens.</title>
        <authorList>
            <person name="Haridas S."/>
            <person name="Albert R."/>
            <person name="Binder M."/>
            <person name="Bloem J."/>
            <person name="Labutti K."/>
            <person name="Salamov A."/>
            <person name="Andreopoulos B."/>
            <person name="Baker S."/>
            <person name="Barry K."/>
            <person name="Bills G."/>
            <person name="Bluhm B."/>
            <person name="Cannon C."/>
            <person name="Castanera R."/>
            <person name="Culley D."/>
            <person name="Daum C."/>
            <person name="Ezra D."/>
            <person name="Gonzalez J."/>
            <person name="Henrissat B."/>
            <person name="Kuo A."/>
            <person name="Liang C."/>
            <person name="Lipzen A."/>
            <person name="Lutzoni F."/>
            <person name="Magnuson J."/>
            <person name="Mondo S."/>
            <person name="Nolan M."/>
            <person name="Ohm R."/>
            <person name="Pangilinan J."/>
            <person name="Park H.-J."/>
            <person name="Ramirez L."/>
            <person name="Alfaro M."/>
            <person name="Sun H."/>
            <person name="Tritt A."/>
            <person name="Yoshinaga Y."/>
            <person name="Zwiers L.-H."/>
            <person name="Turgeon B."/>
            <person name="Goodwin S."/>
            <person name="Spatafora J."/>
            <person name="Crous P."/>
            <person name="Grigoriev I."/>
        </authorList>
    </citation>
    <scope>NUCLEOTIDE SEQUENCE</scope>
    <source>
        <strain evidence="2">CBS 110217</strain>
    </source>
</reference>
<feature type="region of interest" description="Disordered" evidence="1">
    <location>
        <begin position="83"/>
        <end position="122"/>
    </location>
</feature>
<comment type="caution">
    <text evidence="2">The sequence shown here is derived from an EMBL/GenBank/DDBJ whole genome shotgun (WGS) entry which is preliminary data.</text>
</comment>
<dbReference type="Proteomes" id="UP000799777">
    <property type="component" value="Unassembled WGS sequence"/>
</dbReference>
<sequence>MDHLNDSSSRLPEPQHRRFLAHTLAVAKRLVKEAKDQAGHEGKTSWRDVTLAMEEEAIAEVDAKLSNEGINHVDKITIRDRLKKAMKDVQRSSKKGQADTATPSSSTPNDLERPYDPIRDID</sequence>
<dbReference type="OrthoDB" id="10447223at2759"/>
<accession>A0A9P4LH43</accession>
<keyword evidence="3" id="KW-1185">Reference proteome</keyword>
<gene>
    <name evidence="2" type="ORF">EK21DRAFT_118416</name>
</gene>